<proteinExistence type="predicted"/>
<dbReference type="InterPro" id="IPR002938">
    <property type="entry name" value="FAD-bd"/>
</dbReference>
<dbReference type="PANTHER" id="PTHR42685:SF19">
    <property type="entry name" value="POSSIBLE OXIDOREDUCTASE"/>
    <property type="match status" value="1"/>
</dbReference>
<dbReference type="PRINTS" id="PR00420">
    <property type="entry name" value="RNGMNOXGNASE"/>
</dbReference>
<organism evidence="2">
    <name type="scientific">freshwater metagenome</name>
    <dbReference type="NCBI Taxonomy" id="449393"/>
    <lineage>
        <taxon>unclassified sequences</taxon>
        <taxon>metagenomes</taxon>
        <taxon>ecological metagenomes</taxon>
    </lineage>
</organism>
<gene>
    <name evidence="2" type="ORF">UFOPK3495_01803</name>
</gene>
<dbReference type="InterPro" id="IPR036188">
    <property type="entry name" value="FAD/NAD-bd_sf"/>
</dbReference>
<dbReference type="AlphaFoldDB" id="A0A6J7H4X1"/>
<dbReference type="Pfam" id="PF01494">
    <property type="entry name" value="FAD_binding_3"/>
    <property type="match status" value="1"/>
</dbReference>
<evidence type="ECO:0000313" key="2">
    <source>
        <dbReference type="EMBL" id="CAB4914674.1"/>
    </source>
</evidence>
<sequence>MIDVLVAGAGPVGLFTAINAALAGLEVVVVEPRNGPIDKACGEGLMPDALARLASIGVDPAGVDFRGISYISGDRVAQASFSDGPGRGVRRTELQSALFTRANSLGVTFVEGRVDEIVQDSSWVQAADIKARYLVGADGLHSKVRSSLGLSLPSGGQQRFGVRQHFNVRPWSDMVEVYWLPDVEVYITPVGENTVGVALLGTSPLSLDAAIARILSLATHLASATPASTARGAGPFQQRTSARVAGRALLVGDAAGYVDALTGEGLRVGFAEAQAAVRAISGDDLDGYEGEWRSITRSYRWLTGGLLWTASQRRLRPLIVPSARALPAIFGRIVNTLAS</sequence>
<feature type="domain" description="FAD-binding" evidence="1">
    <location>
        <begin position="2"/>
        <end position="277"/>
    </location>
</feature>
<protein>
    <submittedName>
        <fullName evidence="2">Unannotated protein</fullName>
    </submittedName>
</protein>
<reference evidence="2" key="1">
    <citation type="submission" date="2020-05" db="EMBL/GenBank/DDBJ databases">
        <authorList>
            <person name="Chiriac C."/>
            <person name="Salcher M."/>
            <person name="Ghai R."/>
            <person name="Kavagutti S V."/>
        </authorList>
    </citation>
    <scope>NUCLEOTIDE SEQUENCE</scope>
</reference>
<accession>A0A6J7H4X1</accession>
<dbReference type="SUPFAM" id="SSF51905">
    <property type="entry name" value="FAD/NAD(P)-binding domain"/>
    <property type="match status" value="1"/>
</dbReference>
<dbReference type="EMBL" id="CAFBMC010000172">
    <property type="protein sequence ID" value="CAB4914674.1"/>
    <property type="molecule type" value="Genomic_DNA"/>
</dbReference>
<dbReference type="InterPro" id="IPR050407">
    <property type="entry name" value="Geranylgeranyl_reductase"/>
</dbReference>
<evidence type="ECO:0000259" key="1">
    <source>
        <dbReference type="Pfam" id="PF01494"/>
    </source>
</evidence>
<dbReference type="PANTHER" id="PTHR42685">
    <property type="entry name" value="GERANYLGERANYL DIPHOSPHATE REDUCTASE"/>
    <property type="match status" value="1"/>
</dbReference>
<name>A0A6J7H4X1_9ZZZZ</name>
<dbReference type="Gene3D" id="3.50.50.60">
    <property type="entry name" value="FAD/NAD(P)-binding domain"/>
    <property type="match status" value="1"/>
</dbReference>
<dbReference type="GO" id="GO:0071949">
    <property type="term" value="F:FAD binding"/>
    <property type="evidence" value="ECO:0007669"/>
    <property type="project" value="InterPro"/>
</dbReference>